<feature type="region of interest" description="Disordered" evidence="1">
    <location>
        <begin position="105"/>
        <end position="127"/>
    </location>
</feature>
<sequence length="127" mass="14138">MRRMQRSWSDVGTYTELEPEIAGLTCGVRVKMIASVLPPQPALSDLSTTREDLEAAKALAKVTSPPETPLFICACQGTVLIYIVGAQVIYDTGCFRLFPSRDRVTTHRKRDHPDTPDDDSTVITWNE</sequence>
<name>A0A2H3CG49_9AGAR</name>
<accession>A0A2H3CG49</accession>
<keyword evidence="3" id="KW-1185">Reference proteome</keyword>
<dbReference type="AlphaFoldDB" id="A0A2H3CG49"/>
<feature type="compositionally biased region" description="Basic and acidic residues" evidence="1">
    <location>
        <begin position="105"/>
        <end position="115"/>
    </location>
</feature>
<gene>
    <name evidence="2" type="ORF">ARMSODRAFT_1012533</name>
</gene>
<evidence type="ECO:0000256" key="1">
    <source>
        <dbReference type="SAM" id="MobiDB-lite"/>
    </source>
</evidence>
<dbReference type="EMBL" id="KZ293416">
    <property type="protein sequence ID" value="PBK77368.1"/>
    <property type="molecule type" value="Genomic_DNA"/>
</dbReference>
<organism evidence="2 3">
    <name type="scientific">Armillaria solidipes</name>
    <dbReference type="NCBI Taxonomy" id="1076256"/>
    <lineage>
        <taxon>Eukaryota</taxon>
        <taxon>Fungi</taxon>
        <taxon>Dikarya</taxon>
        <taxon>Basidiomycota</taxon>
        <taxon>Agaricomycotina</taxon>
        <taxon>Agaricomycetes</taxon>
        <taxon>Agaricomycetidae</taxon>
        <taxon>Agaricales</taxon>
        <taxon>Marasmiineae</taxon>
        <taxon>Physalacriaceae</taxon>
        <taxon>Armillaria</taxon>
    </lineage>
</organism>
<protein>
    <submittedName>
        <fullName evidence="2">Uncharacterized protein</fullName>
    </submittedName>
</protein>
<evidence type="ECO:0000313" key="3">
    <source>
        <dbReference type="Proteomes" id="UP000218334"/>
    </source>
</evidence>
<reference evidence="3" key="1">
    <citation type="journal article" date="2017" name="Nat. Ecol. Evol.">
        <title>Genome expansion and lineage-specific genetic innovations in the forest pathogenic fungi Armillaria.</title>
        <authorList>
            <person name="Sipos G."/>
            <person name="Prasanna A.N."/>
            <person name="Walter M.C."/>
            <person name="O'Connor E."/>
            <person name="Balint B."/>
            <person name="Krizsan K."/>
            <person name="Kiss B."/>
            <person name="Hess J."/>
            <person name="Varga T."/>
            <person name="Slot J."/>
            <person name="Riley R."/>
            <person name="Boka B."/>
            <person name="Rigling D."/>
            <person name="Barry K."/>
            <person name="Lee J."/>
            <person name="Mihaltcheva S."/>
            <person name="LaButti K."/>
            <person name="Lipzen A."/>
            <person name="Waldron R."/>
            <person name="Moloney N.M."/>
            <person name="Sperisen C."/>
            <person name="Kredics L."/>
            <person name="Vagvoelgyi C."/>
            <person name="Patrignani A."/>
            <person name="Fitzpatrick D."/>
            <person name="Nagy I."/>
            <person name="Doyle S."/>
            <person name="Anderson J.B."/>
            <person name="Grigoriev I.V."/>
            <person name="Gueldener U."/>
            <person name="Muensterkoetter M."/>
            <person name="Nagy L.G."/>
        </authorList>
    </citation>
    <scope>NUCLEOTIDE SEQUENCE [LARGE SCALE GENOMIC DNA]</scope>
    <source>
        <strain evidence="3">28-4</strain>
    </source>
</reference>
<evidence type="ECO:0000313" key="2">
    <source>
        <dbReference type="EMBL" id="PBK77368.1"/>
    </source>
</evidence>
<dbReference type="Proteomes" id="UP000218334">
    <property type="component" value="Unassembled WGS sequence"/>
</dbReference>
<proteinExistence type="predicted"/>